<reference evidence="1 2" key="1">
    <citation type="journal article" date="2016" name="Nat. Microbiol.">
        <title>Genomic inference of the metabolism of cosmopolitan subsurface Archaea, Hadesarchaea.</title>
        <authorList>
            <person name="Baker B.J."/>
            <person name="Saw J.H."/>
            <person name="Lind A.E."/>
            <person name="Lazar C.S."/>
            <person name="Hinrichs K.-U."/>
            <person name="Teske A.P."/>
            <person name="Ettema T.J."/>
        </authorList>
    </citation>
    <scope>NUCLEOTIDE SEQUENCE [LARGE SCALE GENOMIC DNA]</scope>
</reference>
<organism evidence="1 2">
    <name type="scientific">Hadarchaeum yellowstonense</name>
    <dbReference type="NCBI Taxonomy" id="1776334"/>
    <lineage>
        <taxon>Archaea</taxon>
        <taxon>Methanobacteriati</taxon>
        <taxon>Candidatus Hadarchaeota</taxon>
        <taxon>Candidatus Hadarchaeia</taxon>
        <taxon>Candidatus Hadarchaeales</taxon>
        <taxon>Candidatus Hadarchaeaceae</taxon>
        <taxon>Candidatus Hadarchaeum</taxon>
    </lineage>
</organism>
<dbReference type="EMBL" id="LQMQ01000001">
    <property type="protein sequence ID" value="KUO42669.1"/>
    <property type="molecule type" value="Genomic_DNA"/>
</dbReference>
<dbReference type="AlphaFoldDB" id="A0A147K1D5"/>
<comment type="caution">
    <text evidence="1">The sequence shown here is derived from an EMBL/GenBank/DDBJ whole genome shotgun (WGS) entry which is preliminary data.</text>
</comment>
<gene>
    <name evidence="1" type="ORF">APZ16_04890</name>
</gene>
<protein>
    <submittedName>
        <fullName evidence="1">Uncharacterized protein</fullName>
    </submittedName>
</protein>
<evidence type="ECO:0000313" key="2">
    <source>
        <dbReference type="Proteomes" id="UP000074294"/>
    </source>
</evidence>
<dbReference type="Proteomes" id="UP000074294">
    <property type="component" value="Unassembled WGS sequence"/>
</dbReference>
<sequence>MLFTKRLMLTIAALALIILASFALSGYFTPDDLKHETDRWAVIEDVNGDRMAVEPTNDAVWSGLVQMYHEGTEQWVGGVVERYSNRWGFRFKPDTVTIAEVTAEGLQATIEIISSDIEYWEKLGWAYVSAKVVEVHFLSS</sequence>
<dbReference type="STRING" id="1776334.APZ16_04890"/>
<name>A0A147K1D5_HADYE</name>
<evidence type="ECO:0000313" key="1">
    <source>
        <dbReference type="EMBL" id="KUO42669.1"/>
    </source>
</evidence>
<accession>A0A147K1D5</accession>
<proteinExistence type="predicted"/>